<accession>A0A0F9SZM4</accession>
<gene>
    <name evidence="1" type="ORF">LCGC14_0455930</name>
</gene>
<proteinExistence type="predicted"/>
<protein>
    <submittedName>
        <fullName evidence="1">Uncharacterized protein</fullName>
    </submittedName>
</protein>
<organism evidence="1">
    <name type="scientific">marine sediment metagenome</name>
    <dbReference type="NCBI Taxonomy" id="412755"/>
    <lineage>
        <taxon>unclassified sequences</taxon>
        <taxon>metagenomes</taxon>
        <taxon>ecological metagenomes</taxon>
    </lineage>
</organism>
<sequence length="69" mass="8150">MAQFRRTIENVSMLLTTFKRRPNVIRVQSRFWDREFVRVDEGVWEARPWTPALPLALELEELYQAGASA</sequence>
<comment type="caution">
    <text evidence="1">The sequence shown here is derived from an EMBL/GenBank/DDBJ whole genome shotgun (WGS) entry which is preliminary data.</text>
</comment>
<evidence type="ECO:0000313" key="1">
    <source>
        <dbReference type="EMBL" id="KKN68037.1"/>
    </source>
</evidence>
<feature type="non-terminal residue" evidence="1">
    <location>
        <position position="1"/>
    </location>
</feature>
<name>A0A0F9SZM4_9ZZZZ</name>
<dbReference type="EMBL" id="LAZR01000460">
    <property type="protein sequence ID" value="KKN68037.1"/>
    <property type="molecule type" value="Genomic_DNA"/>
</dbReference>
<reference evidence="1" key="1">
    <citation type="journal article" date="2015" name="Nature">
        <title>Complex archaea that bridge the gap between prokaryotes and eukaryotes.</title>
        <authorList>
            <person name="Spang A."/>
            <person name="Saw J.H."/>
            <person name="Jorgensen S.L."/>
            <person name="Zaremba-Niedzwiedzka K."/>
            <person name="Martijn J."/>
            <person name="Lind A.E."/>
            <person name="van Eijk R."/>
            <person name="Schleper C."/>
            <person name="Guy L."/>
            <person name="Ettema T.J."/>
        </authorList>
    </citation>
    <scope>NUCLEOTIDE SEQUENCE</scope>
</reference>
<dbReference type="AlphaFoldDB" id="A0A0F9SZM4"/>